<proteinExistence type="predicted"/>
<sequence>MYHQESEDSYIALLSGKEIMDPYAVVRESFKDSSSPVALQDELYELLTLTMRPNYWMSYPSPLVLYKKYKKIFRLFEAGWLIQMIRPEFDLSKKLSIPFKEIEVDQIKSQGFQASSDPLTNEYQSLVKFYSSYSISLLGRDITSLLYDGLMPSVTNCIYEVDGYFVEKVQAMCELIRVLHTIGRFEQNIVLSPRDIDVLTREKAKFFARNNLSDYEHGNNDIFKASDKEELTRALAIIREILSTENFWKLHGNPADILYYFIEYFYVIDYFWCHYQYIVKAGRDISTKWKYPKRVRRELHSQGHEWIDRPWEFLHDEFNKKSIHRWSHRTERLLMDVLSNRNFGTADEHSEVLSFLDRLLLLADLLDYEPNEC</sequence>
<name>A0A9D1W8E1_9SPHI</name>
<comment type="caution">
    <text evidence="1">The sequence shown here is derived from an EMBL/GenBank/DDBJ whole genome shotgun (WGS) entry which is preliminary data.</text>
</comment>
<reference evidence="1" key="2">
    <citation type="submission" date="2021-04" db="EMBL/GenBank/DDBJ databases">
        <authorList>
            <person name="Gilroy R."/>
        </authorList>
    </citation>
    <scope>NUCLEOTIDE SEQUENCE</scope>
    <source>
        <strain evidence="1">1719</strain>
    </source>
</reference>
<evidence type="ECO:0000313" key="2">
    <source>
        <dbReference type="Proteomes" id="UP000824156"/>
    </source>
</evidence>
<dbReference type="Proteomes" id="UP000824156">
    <property type="component" value="Unassembled WGS sequence"/>
</dbReference>
<evidence type="ECO:0000313" key="1">
    <source>
        <dbReference type="EMBL" id="HIX54391.1"/>
    </source>
</evidence>
<reference evidence="1" key="1">
    <citation type="journal article" date="2021" name="PeerJ">
        <title>Extensive microbial diversity within the chicken gut microbiome revealed by metagenomics and culture.</title>
        <authorList>
            <person name="Gilroy R."/>
            <person name="Ravi A."/>
            <person name="Getino M."/>
            <person name="Pursley I."/>
            <person name="Horton D.L."/>
            <person name="Alikhan N.F."/>
            <person name="Baker D."/>
            <person name="Gharbi K."/>
            <person name="Hall N."/>
            <person name="Watson M."/>
            <person name="Adriaenssens E.M."/>
            <person name="Foster-Nyarko E."/>
            <person name="Jarju S."/>
            <person name="Secka A."/>
            <person name="Antonio M."/>
            <person name="Oren A."/>
            <person name="Chaudhuri R.R."/>
            <person name="La Ragione R."/>
            <person name="Hildebrand F."/>
            <person name="Pallen M.J."/>
        </authorList>
    </citation>
    <scope>NUCLEOTIDE SEQUENCE</scope>
    <source>
        <strain evidence="1">1719</strain>
    </source>
</reference>
<gene>
    <name evidence="1" type="ORF">H9853_05145</name>
</gene>
<dbReference type="EMBL" id="DXEZ01000142">
    <property type="protein sequence ID" value="HIX54391.1"/>
    <property type="molecule type" value="Genomic_DNA"/>
</dbReference>
<protein>
    <submittedName>
        <fullName evidence="1">Uncharacterized protein</fullName>
    </submittedName>
</protein>
<accession>A0A9D1W8E1</accession>
<organism evidence="1 2">
    <name type="scientific">Candidatus Sphingobacterium stercoripullorum</name>
    <dbReference type="NCBI Taxonomy" id="2838759"/>
    <lineage>
        <taxon>Bacteria</taxon>
        <taxon>Pseudomonadati</taxon>
        <taxon>Bacteroidota</taxon>
        <taxon>Sphingobacteriia</taxon>
        <taxon>Sphingobacteriales</taxon>
        <taxon>Sphingobacteriaceae</taxon>
        <taxon>Sphingobacterium</taxon>
    </lineage>
</organism>
<dbReference type="AlphaFoldDB" id="A0A9D1W8E1"/>